<comment type="caution">
    <text evidence="1">The sequence shown here is derived from an EMBL/GenBank/DDBJ whole genome shotgun (WGS) entry which is preliminary data.</text>
</comment>
<evidence type="ECO:0000313" key="1">
    <source>
        <dbReference type="EMBL" id="MBE9070817.1"/>
    </source>
</evidence>
<protein>
    <recommendedName>
        <fullName evidence="3">Sulfotransferase domain-containing protein</fullName>
    </recommendedName>
</protein>
<gene>
    <name evidence="1" type="ORF">IQ260_29715</name>
</gene>
<dbReference type="InterPro" id="IPR027417">
    <property type="entry name" value="P-loop_NTPase"/>
</dbReference>
<reference evidence="1" key="1">
    <citation type="submission" date="2020-10" db="EMBL/GenBank/DDBJ databases">
        <authorList>
            <person name="Castelo-Branco R."/>
            <person name="Eusebio N."/>
            <person name="Adriana R."/>
            <person name="Vieira A."/>
            <person name="Brugerolle De Fraissinette N."/>
            <person name="Rezende De Castro R."/>
            <person name="Schneider M.P."/>
            <person name="Vasconcelos V."/>
            <person name="Leao P.N."/>
        </authorList>
    </citation>
    <scope>NUCLEOTIDE SEQUENCE</scope>
    <source>
        <strain evidence="1">LEGE 11479</strain>
    </source>
</reference>
<evidence type="ECO:0000313" key="2">
    <source>
        <dbReference type="Proteomes" id="UP000615026"/>
    </source>
</evidence>
<organism evidence="1 2">
    <name type="scientific">Leptolyngbya cf. ectocarpi LEGE 11479</name>
    <dbReference type="NCBI Taxonomy" id="1828722"/>
    <lineage>
        <taxon>Bacteria</taxon>
        <taxon>Bacillati</taxon>
        <taxon>Cyanobacteriota</taxon>
        <taxon>Cyanophyceae</taxon>
        <taxon>Leptolyngbyales</taxon>
        <taxon>Leptolyngbyaceae</taxon>
        <taxon>Leptolyngbya group</taxon>
        <taxon>Leptolyngbya</taxon>
    </lineage>
</organism>
<dbReference type="AlphaFoldDB" id="A0A929A0A8"/>
<accession>A0A929A0A8</accession>
<dbReference type="SUPFAM" id="SSF52540">
    <property type="entry name" value="P-loop containing nucleoside triphosphate hydrolases"/>
    <property type="match status" value="1"/>
</dbReference>
<keyword evidence="2" id="KW-1185">Reference proteome</keyword>
<evidence type="ECO:0008006" key="3">
    <source>
        <dbReference type="Google" id="ProtNLM"/>
    </source>
</evidence>
<name>A0A929A0A8_LEPEC</name>
<dbReference type="Proteomes" id="UP000615026">
    <property type="component" value="Unassembled WGS sequence"/>
</dbReference>
<sequence>MTNPHYSACRNRVGFAMGTGRCGTHCLAQLMSLERVIASTHERHPFNDTFHRYCKWYGLPVDAGGFIQTKAINIEKDLEHHAFSFEASAYLSLSIVELYQFFGAKFLILARSPEKVVNSYIRKGWYQQPYSRYNSHHIPSYQPGMKTHHFLGRIIPSGSIFDQWQQMTQVGKLAWYWNTLNSKIVEQLKNI</sequence>
<proteinExistence type="predicted"/>
<dbReference type="EMBL" id="JADEXP010000546">
    <property type="protein sequence ID" value="MBE9070817.1"/>
    <property type="molecule type" value="Genomic_DNA"/>
</dbReference>
<dbReference type="Gene3D" id="3.40.50.300">
    <property type="entry name" value="P-loop containing nucleotide triphosphate hydrolases"/>
    <property type="match status" value="1"/>
</dbReference>